<evidence type="ECO:0000313" key="1">
    <source>
        <dbReference type="EMBL" id="KAJ8105103.1"/>
    </source>
</evidence>
<reference evidence="1" key="1">
    <citation type="submission" date="2022-11" db="EMBL/GenBank/DDBJ databases">
        <title>Genome Sequence of Boeremia exigua.</title>
        <authorList>
            <person name="Buettner E."/>
        </authorList>
    </citation>
    <scope>NUCLEOTIDE SEQUENCE</scope>
    <source>
        <strain evidence="1">CU02</strain>
    </source>
</reference>
<accession>A0ACC2HQR3</accession>
<evidence type="ECO:0000313" key="2">
    <source>
        <dbReference type="Proteomes" id="UP001153331"/>
    </source>
</evidence>
<proteinExistence type="predicted"/>
<name>A0ACC2HQR3_9PLEO</name>
<sequence>MRQRLTVRKDALITDFDNGLTPYEGCYPLPSGDDTAILTGPTIIGRADMTLEVCKKFCSSATVPTPGAPYPYFAVARGTDCYCGSETTATAEATNANCDASAGGNPLQRAGSSTHASIWLNTQRAPAACPATITCPANDGCTYTGSGSRTFRLDCGVDYAGGNIAGSRQVADIQGVRRSLSWVYVAPDDTTDPGDDDDDDTGSGNDDDDTCNVFLRQGEVSTLLCLRFGPDLDSKQPWTDLRPLDRFDPRILRQPLDPLGDFGGSANIREVFCLDST</sequence>
<keyword evidence="2" id="KW-1185">Reference proteome</keyword>
<dbReference type="EMBL" id="JAPHNI010001653">
    <property type="protein sequence ID" value="KAJ8105103.1"/>
    <property type="molecule type" value="Genomic_DNA"/>
</dbReference>
<protein>
    <submittedName>
        <fullName evidence="1">Uncharacterized protein</fullName>
    </submittedName>
</protein>
<dbReference type="Proteomes" id="UP001153331">
    <property type="component" value="Unassembled WGS sequence"/>
</dbReference>
<organism evidence="1 2">
    <name type="scientific">Boeremia exigua</name>
    <dbReference type="NCBI Taxonomy" id="749465"/>
    <lineage>
        <taxon>Eukaryota</taxon>
        <taxon>Fungi</taxon>
        <taxon>Dikarya</taxon>
        <taxon>Ascomycota</taxon>
        <taxon>Pezizomycotina</taxon>
        <taxon>Dothideomycetes</taxon>
        <taxon>Pleosporomycetidae</taxon>
        <taxon>Pleosporales</taxon>
        <taxon>Pleosporineae</taxon>
        <taxon>Didymellaceae</taxon>
        <taxon>Boeremia</taxon>
    </lineage>
</organism>
<comment type="caution">
    <text evidence="1">The sequence shown here is derived from an EMBL/GenBank/DDBJ whole genome shotgun (WGS) entry which is preliminary data.</text>
</comment>
<gene>
    <name evidence="1" type="ORF">OPT61_g10379</name>
</gene>